<evidence type="ECO:0000256" key="1">
    <source>
        <dbReference type="PROSITE-ProRule" id="PRU00169"/>
    </source>
</evidence>
<evidence type="ECO:0000313" key="3">
    <source>
        <dbReference type="EMBL" id="GAA3971115.1"/>
    </source>
</evidence>
<dbReference type="SUPFAM" id="SSF52172">
    <property type="entry name" value="CheY-like"/>
    <property type="match status" value="1"/>
</dbReference>
<feature type="modified residue" description="4-aspartylphosphate" evidence="1">
    <location>
        <position position="81"/>
    </location>
</feature>
<dbReference type="RefSeq" id="WP_344786087.1">
    <property type="nucleotide sequence ID" value="NZ_BAAAZW010000015.1"/>
</dbReference>
<dbReference type="Gene3D" id="3.40.50.2300">
    <property type="match status" value="1"/>
</dbReference>
<feature type="domain" description="Response regulatory" evidence="2">
    <location>
        <begin position="18"/>
        <end position="145"/>
    </location>
</feature>
<dbReference type="InterPro" id="IPR001789">
    <property type="entry name" value="Sig_transdc_resp-reg_receiver"/>
</dbReference>
<organism evidence="3 4">
    <name type="scientific">Gordonia caeni</name>
    <dbReference type="NCBI Taxonomy" id="1007097"/>
    <lineage>
        <taxon>Bacteria</taxon>
        <taxon>Bacillati</taxon>
        <taxon>Actinomycetota</taxon>
        <taxon>Actinomycetes</taxon>
        <taxon>Mycobacteriales</taxon>
        <taxon>Gordoniaceae</taxon>
        <taxon>Gordonia</taxon>
    </lineage>
</organism>
<evidence type="ECO:0000259" key="2">
    <source>
        <dbReference type="PROSITE" id="PS50110"/>
    </source>
</evidence>
<dbReference type="Proteomes" id="UP001418444">
    <property type="component" value="Unassembled WGS sequence"/>
</dbReference>
<reference evidence="4" key="1">
    <citation type="journal article" date="2019" name="Int. J. Syst. Evol. Microbiol.">
        <title>The Global Catalogue of Microorganisms (GCM) 10K type strain sequencing project: providing services to taxonomists for standard genome sequencing and annotation.</title>
        <authorList>
            <consortium name="The Broad Institute Genomics Platform"/>
            <consortium name="The Broad Institute Genome Sequencing Center for Infectious Disease"/>
            <person name="Wu L."/>
            <person name="Ma J."/>
        </authorList>
    </citation>
    <scope>NUCLEOTIDE SEQUENCE [LARGE SCALE GENOMIC DNA]</scope>
    <source>
        <strain evidence="4">JCM 16923</strain>
    </source>
</reference>
<proteinExistence type="predicted"/>
<dbReference type="PROSITE" id="PS50110">
    <property type="entry name" value="RESPONSE_REGULATORY"/>
    <property type="match status" value="1"/>
</dbReference>
<comment type="caution">
    <text evidence="3">The sequence shown here is derived from an EMBL/GenBank/DDBJ whole genome shotgun (WGS) entry which is preliminary data.</text>
</comment>
<dbReference type="EMBL" id="BAAAZW010000015">
    <property type="protein sequence ID" value="GAA3971115.1"/>
    <property type="molecule type" value="Genomic_DNA"/>
</dbReference>
<sequence>MNQPNGSPGAGDDRVVARILVYSDDSGTRAQVLQALGAVPGERTAARLHPDLPDLECVEVATAAVVLREFDTGTVDLAILDGEAAPVGGMGLAKQIRDEYEPCPPLLVLIARSADRWLADWSRADASAPLPVDPLGLPREVTALLRRRARRQ</sequence>
<name>A0ABP7PTS0_9ACTN</name>
<gene>
    <name evidence="3" type="ORF">GCM10022231_35760</name>
</gene>
<keyword evidence="1" id="KW-0597">Phosphoprotein</keyword>
<keyword evidence="4" id="KW-1185">Reference proteome</keyword>
<evidence type="ECO:0000313" key="4">
    <source>
        <dbReference type="Proteomes" id="UP001418444"/>
    </source>
</evidence>
<protein>
    <submittedName>
        <fullName evidence="3">Response regulator</fullName>
    </submittedName>
</protein>
<dbReference type="InterPro" id="IPR011006">
    <property type="entry name" value="CheY-like_superfamily"/>
</dbReference>
<accession>A0ABP7PTS0</accession>